<proteinExistence type="predicted"/>
<dbReference type="Proteomes" id="UP000542210">
    <property type="component" value="Unassembled WGS sequence"/>
</dbReference>
<evidence type="ECO:0000313" key="2">
    <source>
        <dbReference type="EMBL" id="MBB4699263.1"/>
    </source>
</evidence>
<gene>
    <name evidence="2" type="ORF">BJ982_000807</name>
</gene>
<sequence>MSDLQSVARASRQYEAKKAESEAQIEAARESMFDVWAAAAMAGYSPEEIAQNCGFSAAYVRRVVRERGVEPAARGPKRKK</sequence>
<evidence type="ECO:0000313" key="3">
    <source>
        <dbReference type="Proteomes" id="UP000542210"/>
    </source>
</evidence>
<name>A0A7W7G681_9ACTN</name>
<keyword evidence="3" id="KW-1185">Reference proteome</keyword>
<dbReference type="EMBL" id="JACHND010000001">
    <property type="protein sequence ID" value="MBB4699263.1"/>
    <property type="molecule type" value="Genomic_DNA"/>
</dbReference>
<dbReference type="RefSeq" id="WP_184876668.1">
    <property type="nucleotide sequence ID" value="NZ_BOOV01000021.1"/>
</dbReference>
<protein>
    <submittedName>
        <fullName evidence="2">Uncharacterized protein</fullName>
    </submittedName>
</protein>
<organism evidence="2 3">
    <name type="scientific">Sphaerisporangium siamense</name>
    <dbReference type="NCBI Taxonomy" id="795645"/>
    <lineage>
        <taxon>Bacteria</taxon>
        <taxon>Bacillati</taxon>
        <taxon>Actinomycetota</taxon>
        <taxon>Actinomycetes</taxon>
        <taxon>Streptosporangiales</taxon>
        <taxon>Streptosporangiaceae</taxon>
        <taxon>Sphaerisporangium</taxon>
    </lineage>
</organism>
<feature type="compositionally biased region" description="Basic and acidic residues" evidence="1">
    <location>
        <begin position="12"/>
        <end position="21"/>
    </location>
</feature>
<feature type="region of interest" description="Disordered" evidence="1">
    <location>
        <begin position="1"/>
        <end position="21"/>
    </location>
</feature>
<accession>A0A7W7G681</accession>
<reference evidence="2 3" key="1">
    <citation type="submission" date="2020-08" db="EMBL/GenBank/DDBJ databases">
        <title>Sequencing the genomes of 1000 actinobacteria strains.</title>
        <authorList>
            <person name="Klenk H.-P."/>
        </authorList>
    </citation>
    <scope>NUCLEOTIDE SEQUENCE [LARGE SCALE GENOMIC DNA]</scope>
    <source>
        <strain evidence="2 3">DSM 45784</strain>
    </source>
</reference>
<dbReference type="AlphaFoldDB" id="A0A7W7G681"/>
<comment type="caution">
    <text evidence="2">The sequence shown here is derived from an EMBL/GenBank/DDBJ whole genome shotgun (WGS) entry which is preliminary data.</text>
</comment>
<evidence type="ECO:0000256" key="1">
    <source>
        <dbReference type="SAM" id="MobiDB-lite"/>
    </source>
</evidence>